<dbReference type="AlphaFoldDB" id="A0A813D8C9"/>
<evidence type="ECO:0000313" key="2">
    <source>
        <dbReference type="EMBL" id="CAE8584831.1"/>
    </source>
</evidence>
<protein>
    <submittedName>
        <fullName evidence="2">Uncharacterized protein</fullName>
    </submittedName>
</protein>
<accession>A0A813D8C9</accession>
<dbReference type="EMBL" id="CAJNNW010007768">
    <property type="protein sequence ID" value="CAE8649503.1"/>
    <property type="molecule type" value="Genomic_DNA"/>
</dbReference>
<feature type="compositionally biased region" description="Basic and acidic residues" evidence="1">
    <location>
        <begin position="16"/>
        <end position="33"/>
    </location>
</feature>
<feature type="region of interest" description="Disordered" evidence="1">
    <location>
        <begin position="1"/>
        <end position="33"/>
    </location>
</feature>
<feature type="compositionally biased region" description="Basic and acidic residues" evidence="1">
    <location>
        <begin position="76"/>
        <end position="91"/>
    </location>
</feature>
<dbReference type="EMBL" id="CAJNNV010001342">
    <property type="protein sequence ID" value="CAE8584831.1"/>
    <property type="molecule type" value="Genomic_DNA"/>
</dbReference>
<feature type="compositionally biased region" description="Low complexity" evidence="1">
    <location>
        <begin position="192"/>
        <end position="207"/>
    </location>
</feature>
<dbReference type="Proteomes" id="UP000654075">
    <property type="component" value="Unassembled WGS sequence"/>
</dbReference>
<feature type="compositionally biased region" description="Polar residues" evidence="1">
    <location>
        <begin position="109"/>
        <end position="119"/>
    </location>
</feature>
<feature type="region of interest" description="Disordered" evidence="1">
    <location>
        <begin position="53"/>
        <end position="244"/>
    </location>
</feature>
<evidence type="ECO:0000313" key="3">
    <source>
        <dbReference type="EMBL" id="CAE8649503.1"/>
    </source>
</evidence>
<feature type="compositionally biased region" description="Acidic residues" evidence="1">
    <location>
        <begin position="232"/>
        <end position="244"/>
    </location>
</feature>
<feature type="compositionally biased region" description="Basic and acidic residues" evidence="1">
    <location>
        <begin position="53"/>
        <end position="67"/>
    </location>
</feature>
<proteinExistence type="predicted"/>
<dbReference type="Proteomes" id="UP000626109">
    <property type="component" value="Unassembled WGS sequence"/>
</dbReference>
<keyword evidence="4" id="KW-1185">Reference proteome</keyword>
<sequence length="244" mass="27210">MASNLSIATDMMTPIERAKEAAKTLEDPEEAHKGQRLKMLGLAKIEEERERLWKKKQQDGRRARGFDADADQSIIEQEKKKKIKEDGENLEHFGSARGGVQTMRDEFKQQSIFDGTFENSQKEEQRYKENLRKGQDEVRSFEAEREAEAEKLALSRGRQMQAATKKTQAAEEERLKKRTRFTVLKPGETAEAEPAAVTADSSSAAAAEAEEQKPPAAASAPAGLGLGSYGSDSEDEDEDEEDDE</sequence>
<evidence type="ECO:0000313" key="4">
    <source>
        <dbReference type="Proteomes" id="UP000654075"/>
    </source>
</evidence>
<gene>
    <name evidence="2" type="ORF">PGLA1383_LOCUS3757</name>
    <name evidence="3" type="ORF">PGLA2088_LOCUS7479</name>
</gene>
<organism evidence="2 4">
    <name type="scientific">Polarella glacialis</name>
    <name type="common">Dinoflagellate</name>
    <dbReference type="NCBI Taxonomy" id="89957"/>
    <lineage>
        <taxon>Eukaryota</taxon>
        <taxon>Sar</taxon>
        <taxon>Alveolata</taxon>
        <taxon>Dinophyceae</taxon>
        <taxon>Suessiales</taxon>
        <taxon>Suessiaceae</taxon>
        <taxon>Polarella</taxon>
    </lineage>
</organism>
<reference evidence="2" key="1">
    <citation type="submission" date="2021-02" db="EMBL/GenBank/DDBJ databases">
        <authorList>
            <person name="Dougan E. K."/>
            <person name="Rhodes N."/>
            <person name="Thang M."/>
            <person name="Chan C."/>
        </authorList>
    </citation>
    <scope>NUCLEOTIDE SEQUENCE</scope>
</reference>
<comment type="caution">
    <text evidence="2">The sequence shown here is derived from an EMBL/GenBank/DDBJ whole genome shotgun (WGS) entry which is preliminary data.</text>
</comment>
<name>A0A813D8C9_POLGL</name>
<evidence type="ECO:0000256" key="1">
    <source>
        <dbReference type="SAM" id="MobiDB-lite"/>
    </source>
</evidence>
<feature type="compositionally biased region" description="Basic and acidic residues" evidence="1">
    <location>
        <begin position="120"/>
        <end position="153"/>
    </location>
</feature>